<evidence type="ECO:0000259" key="3">
    <source>
        <dbReference type="PROSITE" id="PS51670"/>
    </source>
</evidence>
<dbReference type="InterPro" id="IPR003582">
    <property type="entry name" value="ShKT_dom"/>
</dbReference>
<feature type="domain" description="ShKT" evidence="3">
    <location>
        <begin position="3"/>
        <end position="37"/>
    </location>
</feature>
<dbReference type="EMBL" id="UYYB01022690">
    <property type="protein sequence ID" value="VDM71911.1"/>
    <property type="molecule type" value="Genomic_DNA"/>
</dbReference>
<evidence type="ECO:0000313" key="5">
    <source>
        <dbReference type="Proteomes" id="UP000270094"/>
    </source>
</evidence>
<dbReference type="PROSITE" id="PS51670">
    <property type="entry name" value="SHKT"/>
    <property type="match status" value="3"/>
</dbReference>
<feature type="domain" description="ShKT" evidence="3">
    <location>
        <begin position="70"/>
        <end position="104"/>
    </location>
</feature>
<keyword evidence="1" id="KW-1015">Disulfide bond</keyword>
<dbReference type="Proteomes" id="UP000270094">
    <property type="component" value="Unassembled WGS sequence"/>
</dbReference>
<evidence type="ECO:0000256" key="2">
    <source>
        <dbReference type="SAM" id="MobiDB-lite"/>
    </source>
</evidence>
<dbReference type="OrthoDB" id="6132182at2759"/>
<comment type="caution">
    <text evidence="1">Lacks conserved residue(s) required for the propagation of feature annotation.</text>
</comment>
<feature type="domain" description="ShKT" evidence="3">
    <location>
        <begin position="133"/>
        <end position="166"/>
    </location>
</feature>
<dbReference type="Pfam" id="PF01549">
    <property type="entry name" value="ShK"/>
    <property type="match status" value="3"/>
</dbReference>
<name>A0A3P7IFD1_STRVU</name>
<keyword evidence="5" id="KW-1185">Reference proteome</keyword>
<protein>
    <recommendedName>
        <fullName evidence="3">ShKT domain-containing protein</fullName>
    </recommendedName>
</protein>
<sequence length="266" mass="30086">MDCSDRHPNCPSWNQQGECTRNAKWMAENCRKSCNRCGRTRAATCGGGAGGQVATQAPQPQFKCENSEGCYNENACCPHWALFGECRKSPAWMACNCRVSCGHCFPTDYNYGSENFAVEPIFASKAILRLSACTDYHRECAGWARLGECEKNPWMSENCRASCRTCYSQWDLRDMCRGAVGRSLSNNQSEITRKKISPGSVAPVAQRRPQPSRTQFEQRWGNFGDFDNGWWEGGRRGGRGGWGGRRPIGWGWERARRNLRNHFPRK</sequence>
<accession>A0A3P7IFD1</accession>
<proteinExistence type="predicted"/>
<feature type="disulfide bond" evidence="1">
    <location>
        <begin position="3"/>
        <end position="37"/>
    </location>
</feature>
<dbReference type="SMART" id="SM00254">
    <property type="entry name" value="ShKT"/>
    <property type="match status" value="3"/>
</dbReference>
<reference evidence="4 5" key="1">
    <citation type="submission" date="2018-11" db="EMBL/GenBank/DDBJ databases">
        <authorList>
            <consortium name="Pathogen Informatics"/>
        </authorList>
    </citation>
    <scope>NUCLEOTIDE SEQUENCE [LARGE SCALE GENOMIC DNA]</scope>
</reference>
<dbReference type="AlphaFoldDB" id="A0A3P7IFD1"/>
<feature type="region of interest" description="Disordered" evidence="2">
    <location>
        <begin position="196"/>
        <end position="218"/>
    </location>
</feature>
<dbReference type="Gene3D" id="1.10.10.1940">
    <property type="match status" value="1"/>
</dbReference>
<feature type="disulfide bond" evidence="1">
    <location>
        <begin position="70"/>
        <end position="104"/>
    </location>
</feature>
<organism evidence="4 5">
    <name type="scientific">Strongylus vulgaris</name>
    <name type="common">Blood worm</name>
    <dbReference type="NCBI Taxonomy" id="40348"/>
    <lineage>
        <taxon>Eukaryota</taxon>
        <taxon>Metazoa</taxon>
        <taxon>Ecdysozoa</taxon>
        <taxon>Nematoda</taxon>
        <taxon>Chromadorea</taxon>
        <taxon>Rhabditida</taxon>
        <taxon>Rhabditina</taxon>
        <taxon>Rhabditomorpha</taxon>
        <taxon>Strongyloidea</taxon>
        <taxon>Strongylidae</taxon>
        <taxon>Strongylus</taxon>
    </lineage>
</organism>
<gene>
    <name evidence="4" type="ORF">SVUK_LOCUS6909</name>
</gene>
<evidence type="ECO:0000313" key="4">
    <source>
        <dbReference type="EMBL" id="VDM71911.1"/>
    </source>
</evidence>
<evidence type="ECO:0000256" key="1">
    <source>
        <dbReference type="PROSITE-ProRule" id="PRU01005"/>
    </source>
</evidence>